<protein>
    <submittedName>
        <fullName evidence="1">Uncharacterized protein</fullName>
    </submittedName>
</protein>
<dbReference type="Proteomes" id="UP000182034">
    <property type="component" value="Unassembled WGS sequence"/>
</dbReference>
<accession>A0A1K2IV27</accession>
<name>A0A1K2IV27_9FLAO</name>
<reference evidence="2" key="1">
    <citation type="submission" date="2016-10" db="EMBL/GenBank/DDBJ databases">
        <authorList>
            <person name="Varghese N."/>
            <person name="Submissions S."/>
        </authorList>
    </citation>
    <scope>NUCLEOTIDE SEQUENCE [LARGE SCALE GENOMIC DNA]</scope>
    <source>
        <strain evidence="2">SUR2</strain>
    </source>
</reference>
<organism evidence="1 2">
    <name type="scientific">Chryseobacterium limigenitum</name>
    <dbReference type="NCBI Taxonomy" id="1612149"/>
    <lineage>
        <taxon>Bacteria</taxon>
        <taxon>Pseudomonadati</taxon>
        <taxon>Bacteroidota</taxon>
        <taxon>Flavobacteriia</taxon>
        <taxon>Flavobacteriales</taxon>
        <taxon>Weeksellaceae</taxon>
        <taxon>Chryseobacterium group</taxon>
        <taxon>Chryseobacterium</taxon>
    </lineage>
</organism>
<proteinExistence type="predicted"/>
<dbReference type="STRING" id="1612149.SAMN05216324_11150"/>
<keyword evidence="2" id="KW-1185">Reference proteome</keyword>
<evidence type="ECO:0000313" key="2">
    <source>
        <dbReference type="Proteomes" id="UP000182034"/>
    </source>
</evidence>
<dbReference type="RefSeq" id="WP_354066948.1">
    <property type="nucleotide sequence ID" value="NZ_JBEPLR010000013.1"/>
</dbReference>
<sequence length="49" mass="5938">MRTLMFQQNIAELFGKIVASMINWGREHRRVIVEDRIFNDPYINNDEKK</sequence>
<dbReference type="AlphaFoldDB" id="A0A1K2IV27"/>
<gene>
    <name evidence="1" type="ORF">SAMN05216324_11150</name>
</gene>
<dbReference type="EMBL" id="FPKW01000011">
    <property type="protein sequence ID" value="SFZ95595.1"/>
    <property type="molecule type" value="Genomic_DNA"/>
</dbReference>
<evidence type="ECO:0000313" key="1">
    <source>
        <dbReference type="EMBL" id="SFZ95595.1"/>
    </source>
</evidence>